<dbReference type="EMBL" id="JBANRG010000043">
    <property type="protein sequence ID" value="KAK7446640.1"/>
    <property type="molecule type" value="Genomic_DNA"/>
</dbReference>
<name>A0ABR1J0M5_9AGAR</name>
<keyword evidence="1" id="KW-0812">Transmembrane</keyword>
<keyword evidence="1" id="KW-0472">Membrane</keyword>
<accession>A0ABR1J0M5</accession>
<protein>
    <submittedName>
        <fullName evidence="2">Uncharacterized protein</fullName>
    </submittedName>
</protein>
<evidence type="ECO:0000313" key="2">
    <source>
        <dbReference type="EMBL" id="KAK7446640.1"/>
    </source>
</evidence>
<proteinExistence type="predicted"/>
<evidence type="ECO:0000256" key="1">
    <source>
        <dbReference type="SAM" id="Phobius"/>
    </source>
</evidence>
<dbReference type="Proteomes" id="UP001498398">
    <property type="component" value="Unassembled WGS sequence"/>
</dbReference>
<comment type="caution">
    <text evidence="2">The sequence shown here is derived from an EMBL/GenBank/DDBJ whole genome shotgun (WGS) entry which is preliminary data.</text>
</comment>
<reference evidence="2 3" key="1">
    <citation type="submission" date="2024-01" db="EMBL/GenBank/DDBJ databases">
        <title>A draft genome for the cacao thread blight pathogen Marasmiellus scandens.</title>
        <authorList>
            <person name="Baruah I.K."/>
            <person name="Leung J."/>
            <person name="Bukari Y."/>
            <person name="Amoako-Attah I."/>
            <person name="Meinhardt L.W."/>
            <person name="Bailey B.A."/>
            <person name="Cohen S.P."/>
        </authorList>
    </citation>
    <scope>NUCLEOTIDE SEQUENCE [LARGE SCALE GENOMIC DNA]</scope>
    <source>
        <strain evidence="2 3">GH-19</strain>
    </source>
</reference>
<keyword evidence="1" id="KW-1133">Transmembrane helix</keyword>
<organism evidence="2 3">
    <name type="scientific">Marasmiellus scandens</name>
    <dbReference type="NCBI Taxonomy" id="2682957"/>
    <lineage>
        <taxon>Eukaryota</taxon>
        <taxon>Fungi</taxon>
        <taxon>Dikarya</taxon>
        <taxon>Basidiomycota</taxon>
        <taxon>Agaricomycotina</taxon>
        <taxon>Agaricomycetes</taxon>
        <taxon>Agaricomycetidae</taxon>
        <taxon>Agaricales</taxon>
        <taxon>Marasmiineae</taxon>
        <taxon>Omphalotaceae</taxon>
        <taxon>Marasmiellus</taxon>
    </lineage>
</organism>
<feature type="transmembrane region" description="Helical" evidence="1">
    <location>
        <begin position="250"/>
        <end position="268"/>
    </location>
</feature>
<evidence type="ECO:0000313" key="3">
    <source>
        <dbReference type="Proteomes" id="UP001498398"/>
    </source>
</evidence>
<gene>
    <name evidence="2" type="ORF">VKT23_014334</name>
</gene>
<sequence>MLQRPTARVSCPIRGPSFLAQSFSLLPHFSNLPYLKSTYSTASLRSLILRLPNPYLSDFLLELEHTPDRLTHSRWICLFREYKSIPETENGPFVPVHNAPMTSYIPSITDSSTTDPSNSQMPAPQQLPESLLVSVDSHSLPPQTQTEAELVKEMGMGMGHSDETEKDEATDKINTPIMSIIHTPTSLTAATADSSTTVDAFLVPPSSSTAPCPTGETQVQPLTPAELDNSIETLTETEMGMELATWMRKLLWLLFWTTLLVQVTILVLSRMHVKRTRLLLHLIPSNL</sequence>
<keyword evidence="3" id="KW-1185">Reference proteome</keyword>